<evidence type="ECO:0000256" key="7">
    <source>
        <dbReference type="ARBA" id="ARBA00022989"/>
    </source>
</evidence>
<evidence type="ECO:0000313" key="13">
    <source>
        <dbReference type="EMBL" id="CAH0373972.1"/>
    </source>
</evidence>
<comment type="subcellular location">
    <subcellularLocation>
        <location evidence="2">Cell membrane</location>
        <topology evidence="2">Multi-pass membrane protein</topology>
    </subcellularLocation>
</comment>
<feature type="transmembrane region" description="Helical" evidence="12">
    <location>
        <begin position="293"/>
        <end position="315"/>
    </location>
</feature>
<dbReference type="GO" id="GO:0015098">
    <property type="term" value="F:molybdate ion transmembrane transporter activity"/>
    <property type="evidence" value="ECO:0007669"/>
    <property type="project" value="InterPro"/>
</dbReference>
<evidence type="ECO:0000256" key="11">
    <source>
        <dbReference type="ARBA" id="ARBA00032555"/>
    </source>
</evidence>
<feature type="transmembrane region" description="Helical" evidence="12">
    <location>
        <begin position="75"/>
        <end position="96"/>
    </location>
</feature>
<dbReference type="OrthoDB" id="10674888at2759"/>
<accession>A0A8J2WYV1</accession>
<protein>
    <recommendedName>
        <fullName evidence="3">Molybdate-anion transporter</fullName>
    </recommendedName>
    <alternativeName>
        <fullName evidence="10">Major facilitator superfamily domain-containing protein 5</fullName>
    </alternativeName>
    <alternativeName>
        <fullName evidence="11">Molybdate transporter 2 homolog</fullName>
    </alternativeName>
</protein>
<dbReference type="SUPFAM" id="SSF103473">
    <property type="entry name" value="MFS general substrate transporter"/>
    <property type="match status" value="1"/>
</dbReference>
<feature type="transmembrane region" description="Helical" evidence="12">
    <location>
        <begin position="327"/>
        <end position="350"/>
    </location>
</feature>
<keyword evidence="9 12" id="KW-0472">Membrane</keyword>
<name>A0A8J2WYV1_9STRA</name>
<evidence type="ECO:0000256" key="9">
    <source>
        <dbReference type="ARBA" id="ARBA00023136"/>
    </source>
</evidence>
<evidence type="ECO:0000256" key="2">
    <source>
        <dbReference type="ARBA" id="ARBA00004651"/>
    </source>
</evidence>
<evidence type="ECO:0000256" key="4">
    <source>
        <dbReference type="ARBA" id="ARBA00022448"/>
    </source>
</evidence>
<dbReference type="Pfam" id="PF05631">
    <property type="entry name" value="MFS_5"/>
    <property type="match status" value="1"/>
</dbReference>
<sequence length="463" mass="47406">MPLEPNDDPTTTIALLQRLTMLSTMETYALAAGAVAAAYAAARSCGPEDAAPTTPKGTAPHTEGQFKAFQQFRRLSVAGLALGLAADYVVAAQLYACVRDDLPLIVVAELFATSFATAWAARTCLRPAIERALGLRGACGLALVCVSISAITAALHGSRHGHHIYLLAGRVCSGIAQPLLQLTFEGWQRAVHAHQSWPALWRRETMRSIGRSTTLAALLSGALSEVLYRLCDDRRAPLLMSAFVALVAAGLTVSTADAPVLGEAPLCGGDAEAGLGRFFEFPRDTSGGRSVRGAVVTAGAAIVDAAAAIALVAWAPTVSRADPDAPFGFVFSLTMAAAVAGTQVFGAVAASSKRFEHLAAACCATGGLAFAFLATQPAGLGAALAPFLAFQLALGAAKPCLAALRGKHVAPDQRDVAARAQAACATIASVVGALLYAGHAPIVFAACALACAMASSPLMRLTA</sequence>
<dbReference type="GO" id="GO:0006811">
    <property type="term" value="P:monoatomic ion transport"/>
    <property type="evidence" value="ECO:0007669"/>
    <property type="project" value="UniProtKB-KW"/>
</dbReference>
<comment type="caution">
    <text evidence="13">The sequence shown here is derived from an EMBL/GenBank/DDBJ whole genome shotgun (WGS) entry which is preliminary data.</text>
</comment>
<evidence type="ECO:0000256" key="3">
    <source>
        <dbReference type="ARBA" id="ARBA00021242"/>
    </source>
</evidence>
<reference evidence="13" key="1">
    <citation type="submission" date="2021-11" db="EMBL/GenBank/DDBJ databases">
        <authorList>
            <consortium name="Genoscope - CEA"/>
            <person name="William W."/>
        </authorList>
    </citation>
    <scope>NUCLEOTIDE SEQUENCE</scope>
</reference>
<keyword evidence="5" id="KW-1003">Cell membrane</keyword>
<dbReference type="InterPro" id="IPR008509">
    <property type="entry name" value="MOT2/MFSD5"/>
</dbReference>
<evidence type="ECO:0000256" key="12">
    <source>
        <dbReference type="SAM" id="Phobius"/>
    </source>
</evidence>
<evidence type="ECO:0000256" key="5">
    <source>
        <dbReference type="ARBA" id="ARBA00022475"/>
    </source>
</evidence>
<organism evidence="13 14">
    <name type="scientific">Pelagomonas calceolata</name>
    <dbReference type="NCBI Taxonomy" id="35677"/>
    <lineage>
        <taxon>Eukaryota</taxon>
        <taxon>Sar</taxon>
        <taxon>Stramenopiles</taxon>
        <taxon>Ochrophyta</taxon>
        <taxon>Pelagophyceae</taxon>
        <taxon>Pelagomonadales</taxon>
        <taxon>Pelagomonadaceae</taxon>
        <taxon>Pelagomonas</taxon>
    </lineage>
</organism>
<gene>
    <name evidence="13" type="ORF">PECAL_4P12270</name>
</gene>
<dbReference type="EMBL" id="CAKKNE010000004">
    <property type="protein sequence ID" value="CAH0373972.1"/>
    <property type="molecule type" value="Genomic_DNA"/>
</dbReference>
<evidence type="ECO:0000256" key="6">
    <source>
        <dbReference type="ARBA" id="ARBA00022692"/>
    </source>
</evidence>
<evidence type="ECO:0000256" key="1">
    <source>
        <dbReference type="ARBA" id="ARBA00003019"/>
    </source>
</evidence>
<feature type="transmembrane region" description="Helical" evidence="12">
    <location>
        <begin position="102"/>
        <end position="121"/>
    </location>
</feature>
<proteinExistence type="predicted"/>
<keyword evidence="14" id="KW-1185">Reference proteome</keyword>
<evidence type="ECO:0000256" key="8">
    <source>
        <dbReference type="ARBA" id="ARBA00023065"/>
    </source>
</evidence>
<dbReference type="PANTHER" id="PTHR23516">
    <property type="entry name" value="SAM (S-ADENOSYL METHIONINE) TRANSPORTER"/>
    <property type="match status" value="1"/>
</dbReference>
<dbReference type="InterPro" id="IPR036259">
    <property type="entry name" value="MFS_trans_sf"/>
</dbReference>
<dbReference type="GO" id="GO:0005886">
    <property type="term" value="C:plasma membrane"/>
    <property type="evidence" value="ECO:0007669"/>
    <property type="project" value="UniProtKB-SubCell"/>
</dbReference>
<dbReference type="PANTHER" id="PTHR23516:SF1">
    <property type="entry name" value="MOLYBDATE-ANION TRANSPORTER"/>
    <property type="match status" value="1"/>
</dbReference>
<keyword evidence="6 12" id="KW-0812">Transmembrane</keyword>
<comment type="function">
    <text evidence="1">Mediates high-affinity intracellular uptake of the rare oligo-element molybdenum.</text>
</comment>
<dbReference type="AlphaFoldDB" id="A0A8J2WYV1"/>
<dbReference type="Proteomes" id="UP000789595">
    <property type="component" value="Unassembled WGS sequence"/>
</dbReference>
<feature type="transmembrane region" description="Helical" evidence="12">
    <location>
        <begin position="212"/>
        <end position="230"/>
    </location>
</feature>
<keyword evidence="4" id="KW-0813">Transport</keyword>
<keyword evidence="8" id="KW-0406">Ion transport</keyword>
<evidence type="ECO:0000256" key="10">
    <source>
        <dbReference type="ARBA" id="ARBA00030646"/>
    </source>
</evidence>
<keyword evidence="7 12" id="KW-1133">Transmembrane helix</keyword>
<dbReference type="Gene3D" id="1.20.1250.20">
    <property type="entry name" value="MFS general substrate transporter like domains"/>
    <property type="match status" value="1"/>
</dbReference>
<feature type="transmembrane region" description="Helical" evidence="12">
    <location>
        <begin position="133"/>
        <end position="156"/>
    </location>
</feature>
<evidence type="ECO:0000313" key="14">
    <source>
        <dbReference type="Proteomes" id="UP000789595"/>
    </source>
</evidence>